<dbReference type="Proteomes" id="UP000198211">
    <property type="component" value="Unassembled WGS sequence"/>
</dbReference>
<organism evidence="1 2">
    <name type="scientific">Phytophthora megakarya</name>
    <dbReference type="NCBI Taxonomy" id="4795"/>
    <lineage>
        <taxon>Eukaryota</taxon>
        <taxon>Sar</taxon>
        <taxon>Stramenopiles</taxon>
        <taxon>Oomycota</taxon>
        <taxon>Peronosporomycetes</taxon>
        <taxon>Peronosporales</taxon>
        <taxon>Peronosporaceae</taxon>
        <taxon>Phytophthora</taxon>
    </lineage>
</organism>
<comment type="caution">
    <text evidence="1">The sequence shown here is derived from an EMBL/GenBank/DDBJ whole genome shotgun (WGS) entry which is preliminary data.</text>
</comment>
<evidence type="ECO:0000313" key="2">
    <source>
        <dbReference type="Proteomes" id="UP000198211"/>
    </source>
</evidence>
<dbReference type="OrthoDB" id="108791at2759"/>
<proteinExistence type="predicted"/>
<dbReference type="EMBL" id="NBNE01009694">
    <property type="protein sequence ID" value="OWY98150.1"/>
    <property type="molecule type" value="Genomic_DNA"/>
</dbReference>
<reference evidence="2" key="1">
    <citation type="submission" date="2017-03" db="EMBL/GenBank/DDBJ databases">
        <title>Phytopthora megakarya and P. palmivora, two closely related causual agents of cacao black pod achieved similar genome size and gene model numbers by different mechanisms.</title>
        <authorList>
            <person name="Ali S."/>
            <person name="Shao J."/>
            <person name="Larry D.J."/>
            <person name="Kronmiller B."/>
            <person name="Shen D."/>
            <person name="Strem M.D."/>
            <person name="Melnick R.L."/>
            <person name="Guiltinan M.J."/>
            <person name="Tyler B.M."/>
            <person name="Meinhardt L.W."/>
            <person name="Bailey B.A."/>
        </authorList>
    </citation>
    <scope>NUCLEOTIDE SEQUENCE [LARGE SCALE GENOMIC DNA]</scope>
    <source>
        <strain evidence="2">zdho120</strain>
    </source>
</reference>
<sequence>MDHSNHEYDFVDDLLARRDTRRERCRVSQARYRRKQKNYVTDIQAAVTQLGNEIMKLQIDQQMILFGASTKESVWGIAAEYFRVFRHGFISHTALPCSREGMISPQSHVQLKFLQATMSNDVTRGVLRGVHALLENWRLFTMYHSDVQLNLERLDGGPRGSVVATGTTVITITENTLRNLYPHLLIGDAIWTPLARRLLNQRIEMATSICFGWDESSRCVTRLDTKIDMLTPMLRILGSLKILAHVFNGARISLEDVLIRAQ</sequence>
<evidence type="ECO:0000313" key="1">
    <source>
        <dbReference type="EMBL" id="OWY98150.1"/>
    </source>
</evidence>
<name>A0A225UYC5_9STRA</name>
<protein>
    <recommendedName>
        <fullName evidence="3">Bzip transcription factor</fullName>
    </recommendedName>
</protein>
<dbReference type="AlphaFoldDB" id="A0A225UYC5"/>
<gene>
    <name evidence="1" type="ORF">PHMEG_00031154</name>
</gene>
<evidence type="ECO:0008006" key="3">
    <source>
        <dbReference type="Google" id="ProtNLM"/>
    </source>
</evidence>
<accession>A0A225UYC5</accession>
<keyword evidence="2" id="KW-1185">Reference proteome</keyword>